<accession>A0A1I7AQX4</accession>
<dbReference type="STRING" id="477690.SAMN05216474_2320"/>
<dbReference type="Proteomes" id="UP000236454">
    <property type="component" value="Unassembled WGS sequence"/>
</dbReference>
<sequence length="182" mass="21226">MKILCYIFSLLALLLFTSYKTVEKEVRFGVKVGAFPTGKIQNYAIFRDRVNGVAISYFPDENAFLNYLAGTWPLPGEGRRNYLAENEVEHFKIYNYAKDDSMWYCPALDSLWKLRFAIHPLDKNKANGWSNGILKPSARQYEFLGKNYNLRSFEGSYFIDSNFFKILRDVTNPIWVAHYKSL</sequence>
<dbReference type="RefSeq" id="WP_090249798.1">
    <property type="nucleotide sequence ID" value="NZ_FPAS01000003.1"/>
</dbReference>
<dbReference type="EMBL" id="FPAS01000003">
    <property type="protein sequence ID" value="SFT77297.1"/>
    <property type="molecule type" value="Genomic_DNA"/>
</dbReference>
<protein>
    <submittedName>
        <fullName evidence="1">Uncharacterized protein</fullName>
    </submittedName>
</protein>
<evidence type="ECO:0000313" key="2">
    <source>
        <dbReference type="Proteomes" id="UP000236454"/>
    </source>
</evidence>
<dbReference type="OrthoDB" id="1467011at2"/>
<name>A0A1I7AQX4_9FLAO</name>
<evidence type="ECO:0000313" key="1">
    <source>
        <dbReference type="EMBL" id="SFT77297.1"/>
    </source>
</evidence>
<organism evidence="1 2">
    <name type="scientific">Lishizhenia tianjinensis</name>
    <dbReference type="NCBI Taxonomy" id="477690"/>
    <lineage>
        <taxon>Bacteria</taxon>
        <taxon>Pseudomonadati</taxon>
        <taxon>Bacteroidota</taxon>
        <taxon>Flavobacteriia</taxon>
        <taxon>Flavobacteriales</taxon>
        <taxon>Crocinitomicaceae</taxon>
        <taxon>Lishizhenia</taxon>
    </lineage>
</organism>
<proteinExistence type="predicted"/>
<reference evidence="1 2" key="1">
    <citation type="submission" date="2016-10" db="EMBL/GenBank/DDBJ databases">
        <authorList>
            <person name="de Groot N.N."/>
        </authorList>
    </citation>
    <scope>NUCLEOTIDE SEQUENCE [LARGE SCALE GENOMIC DNA]</scope>
    <source>
        <strain evidence="1 2">CGMCC 1.7005</strain>
    </source>
</reference>
<gene>
    <name evidence="1" type="ORF">SAMN05216474_2320</name>
</gene>
<keyword evidence="2" id="KW-1185">Reference proteome</keyword>
<dbReference type="AlphaFoldDB" id="A0A1I7AQX4"/>